<evidence type="ECO:0000259" key="2">
    <source>
        <dbReference type="PROSITE" id="PS51186"/>
    </source>
</evidence>
<dbReference type="OrthoDB" id="41532at2759"/>
<feature type="domain" description="N-acetyltransferase" evidence="2">
    <location>
        <begin position="7"/>
        <end position="223"/>
    </location>
</feature>
<feature type="region of interest" description="Disordered" evidence="1">
    <location>
        <begin position="280"/>
        <end position="327"/>
    </location>
</feature>
<dbReference type="InterPro" id="IPR016181">
    <property type="entry name" value="Acyl_CoA_acyltransferase"/>
</dbReference>
<dbReference type="Proteomes" id="UP000008141">
    <property type="component" value="Unassembled WGS sequence"/>
</dbReference>
<dbReference type="KEGG" id="cvr:CHLNCDRAFT_134325"/>
<sequence length="489" mass="49271">MSSTEVVVTVCASPEDCDEVAALCGSSFPEEVWSQGLSVQEWSTIEAEDLRNTPSWWRQIGLARDGIGGRLLGVVVLTLEHEADDSISWSEYSSRVGCRPTILSWCYDQVLDEPLLEHECLIDFIAVSPEARGRGVGAKLMQWAEGTGAAILAETETAAVAAHGVDMTLWVAADNSVACRLYQRAGYAVVRRTDSGACNCMASAVLKWFLGHPVWIKMRKRLPAPPHLAAAKPQPQTIALTAAAGATLTCVAADADAPFVEVPLGASLAAVEQALLQELPSPTGSRRIRGPAAPAAGAPPPAAGAAGMPAPRPSSLAQKQLAAGQHPATPKIAAVGGGLQALEGQRPGGDTHGPAGGRHSQPSQGKEGQVVELHALASSTAAENVVGCHEGAAGCCEDAAGAAGEKLAALYAAAGAAAAAAHPCSASAATASVASISATSDVGDSDAGEGEAAAVHASTCRGSAAAAGADVFELVSLQSDAAAAAAAPA</sequence>
<dbReference type="PROSITE" id="PS51186">
    <property type="entry name" value="GNAT"/>
    <property type="match status" value="1"/>
</dbReference>
<dbReference type="AlphaFoldDB" id="E1ZFS2"/>
<accession>E1ZFS2</accession>
<proteinExistence type="predicted"/>
<evidence type="ECO:0000256" key="1">
    <source>
        <dbReference type="SAM" id="MobiDB-lite"/>
    </source>
</evidence>
<dbReference type="EMBL" id="GL433845">
    <property type="protein sequence ID" value="EFN55329.1"/>
    <property type="molecule type" value="Genomic_DNA"/>
</dbReference>
<dbReference type="CDD" id="cd04301">
    <property type="entry name" value="NAT_SF"/>
    <property type="match status" value="1"/>
</dbReference>
<dbReference type="Gene3D" id="3.40.630.30">
    <property type="match status" value="1"/>
</dbReference>
<feature type="region of interest" description="Disordered" evidence="1">
    <location>
        <begin position="341"/>
        <end position="369"/>
    </location>
</feature>
<dbReference type="Pfam" id="PF00583">
    <property type="entry name" value="Acetyltransf_1"/>
    <property type="match status" value="1"/>
</dbReference>
<feature type="compositionally biased region" description="Gly residues" evidence="1">
    <location>
        <begin position="346"/>
        <end position="356"/>
    </location>
</feature>
<evidence type="ECO:0000313" key="3">
    <source>
        <dbReference type="EMBL" id="EFN55329.1"/>
    </source>
</evidence>
<gene>
    <name evidence="3" type="ORF">CHLNCDRAFT_134325</name>
</gene>
<dbReference type="SUPFAM" id="SSF55729">
    <property type="entry name" value="Acyl-CoA N-acyltransferases (Nat)"/>
    <property type="match status" value="1"/>
</dbReference>
<dbReference type="InParanoid" id="E1ZFS2"/>
<organism evidence="4">
    <name type="scientific">Chlorella variabilis</name>
    <name type="common">Green alga</name>
    <dbReference type="NCBI Taxonomy" id="554065"/>
    <lineage>
        <taxon>Eukaryota</taxon>
        <taxon>Viridiplantae</taxon>
        <taxon>Chlorophyta</taxon>
        <taxon>core chlorophytes</taxon>
        <taxon>Trebouxiophyceae</taxon>
        <taxon>Chlorellales</taxon>
        <taxon>Chlorellaceae</taxon>
        <taxon>Chlorella clade</taxon>
        <taxon>Chlorella</taxon>
    </lineage>
</organism>
<name>E1ZFS2_CHLVA</name>
<evidence type="ECO:0000313" key="4">
    <source>
        <dbReference type="Proteomes" id="UP000008141"/>
    </source>
</evidence>
<protein>
    <recommendedName>
        <fullName evidence="2">N-acetyltransferase domain-containing protein</fullName>
    </recommendedName>
</protein>
<dbReference type="InterPro" id="IPR000182">
    <property type="entry name" value="GNAT_dom"/>
</dbReference>
<reference evidence="3 4" key="1">
    <citation type="journal article" date="2010" name="Plant Cell">
        <title>The Chlorella variabilis NC64A genome reveals adaptation to photosymbiosis, coevolution with viruses, and cryptic sex.</title>
        <authorList>
            <person name="Blanc G."/>
            <person name="Duncan G."/>
            <person name="Agarkova I."/>
            <person name="Borodovsky M."/>
            <person name="Gurnon J."/>
            <person name="Kuo A."/>
            <person name="Lindquist E."/>
            <person name="Lucas S."/>
            <person name="Pangilinan J."/>
            <person name="Polle J."/>
            <person name="Salamov A."/>
            <person name="Terry A."/>
            <person name="Yamada T."/>
            <person name="Dunigan D.D."/>
            <person name="Grigoriev I.V."/>
            <person name="Claverie J.M."/>
            <person name="Van Etten J.L."/>
        </authorList>
    </citation>
    <scope>NUCLEOTIDE SEQUENCE [LARGE SCALE GENOMIC DNA]</scope>
    <source>
        <strain evidence="3 4">NC64A</strain>
    </source>
</reference>
<keyword evidence="4" id="KW-1185">Reference proteome</keyword>
<dbReference type="GeneID" id="17354804"/>
<dbReference type="RefSeq" id="XP_005847431.1">
    <property type="nucleotide sequence ID" value="XM_005847369.1"/>
</dbReference>
<dbReference type="GO" id="GO:0016747">
    <property type="term" value="F:acyltransferase activity, transferring groups other than amino-acyl groups"/>
    <property type="evidence" value="ECO:0007669"/>
    <property type="project" value="InterPro"/>
</dbReference>